<evidence type="ECO:0000313" key="8">
    <source>
        <dbReference type="Proteomes" id="UP000466966"/>
    </source>
</evidence>
<dbReference type="PANTHER" id="PTHR33209">
    <property type="entry name" value="PROTEASE 4"/>
    <property type="match status" value="1"/>
</dbReference>
<dbReference type="EMBL" id="WTYV01000008">
    <property type="protein sequence ID" value="MXO73275.1"/>
    <property type="molecule type" value="Genomic_DNA"/>
</dbReference>
<dbReference type="InterPro" id="IPR004634">
    <property type="entry name" value="Pept_S49_pIV"/>
</dbReference>
<dbReference type="SUPFAM" id="SSF52096">
    <property type="entry name" value="ClpP/crotonase"/>
    <property type="match status" value="2"/>
</dbReference>
<evidence type="ECO:0000313" key="7">
    <source>
        <dbReference type="EMBL" id="MXO73275.1"/>
    </source>
</evidence>
<accession>A0A844YY64</accession>
<comment type="caution">
    <text evidence="7">The sequence shown here is derived from an EMBL/GenBank/DDBJ whole genome shotgun (WGS) entry which is preliminary data.</text>
</comment>
<protein>
    <submittedName>
        <fullName evidence="7">Signal peptide peptidase SppA</fullName>
    </submittedName>
</protein>
<keyword evidence="2" id="KW-0645">Protease</keyword>
<dbReference type="Proteomes" id="UP000466966">
    <property type="component" value="Unassembled WGS sequence"/>
</dbReference>
<comment type="similarity">
    <text evidence="1">Belongs to the peptidase S49 family.</text>
</comment>
<keyword evidence="4" id="KW-0720">Serine protease</keyword>
<feature type="active site" description="Proton donor/acceptor" evidence="5">
    <location>
        <position position="201"/>
    </location>
</feature>
<dbReference type="AlphaFoldDB" id="A0A844YY64"/>
<evidence type="ECO:0000256" key="4">
    <source>
        <dbReference type="ARBA" id="ARBA00022825"/>
    </source>
</evidence>
<organism evidence="7 8">
    <name type="scientific">Alteraurantiacibacter buctensis</name>
    <dbReference type="NCBI Taxonomy" id="1503981"/>
    <lineage>
        <taxon>Bacteria</taxon>
        <taxon>Pseudomonadati</taxon>
        <taxon>Pseudomonadota</taxon>
        <taxon>Alphaproteobacteria</taxon>
        <taxon>Sphingomonadales</taxon>
        <taxon>Erythrobacteraceae</taxon>
        <taxon>Alteraurantiacibacter</taxon>
    </lineage>
</organism>
<gene>
    <name evidence="7" type="primary">sppA</name>
    <name evidence="7" type="ORF">GRI99_16730</name>
</gene>
<evidence type="ECO:0000256" key="5">
    <source>
        <dbReference type="PIRSR" id="PIRSR001217-1"/>
    </source>
</evidence>
<reference evidence="7 8" key="1">
    <citation type="submission" date="2019-12" db="EMBL/GenBank/DDBJ databases">
        <title>Genomic-based taxomic classification of the family Erythrobacteraceae.</title>
        <authorList>
            <person name="Xu L."/>
        </authorList>
    </citation>
    <scope>NUCLEOTIDE SEQUENCE [LARGE SCALE GENOMIC DNA]</scope>
    <source>
        <strain evidence="7 8">M0322</strain>
    </source>
</reference>
<feature type="domain" description="Peptidase S49" evidence="6">
    <location>
        <begin position="133"/>
        <end position="287"/>
    </location>
</feature>
<dbReference type="InterPro" id="IPR047217">
    <property type="entry name" value="S49_SppA_67K_type_N"/>
</dbReference>
<dbReference type="Gene3D" id="6.20.330.10">
    <property type="match status" value="1"/>
</dbReference>
<feature type="active site" description="Nucleophile" evidence="5">
    <location>
        <position position="411"/>
    </location>
</feature>
<dbReference type="GO" id="GO:0008236">
    <property type="term" value="F:serine-type peptidase activity"/>
    <property type="evidence" value="ECO:0007669"/>
    <property type="project" value="UniProtKB-KW"/>
</dbReference>
<dbReference type="NCBIfam" id="TIGR00705">
    <property type="entry name" value="SppA_67K"/>
    <property type="match status" value="1"/>
</dbReference>
<dbReference type="CDD" id="cd07023">
    <property type="entry name" value="S49_Sppa_N_C"/>
    <property type="match status" value="1"/>
</dbReference>
<evidence type="ECO:0000256" key="3">
    <source>
        <dbReference type="ARBA" id="ARBA00022801"/>
    </source>
</evidence>
<sequence>MQSTRGTNMSFAGKVWRLLVGIKDGLALCFFLLFFTLLFAALRAAPAPAQVRDGALLLELDGSLAEEVAPADPLEGLLSSAIPTRQYAARDLVRAIDDAATDERIKAIALDLTSFTGGPHVSVQEVAEALGRFRAADKPVLAFGVAYADDAVALAGHASEVWVDPLGGAAILGPGGSNLYFGEALQRYGVTAHIFKVGTFKSAVEPYSGSGMSEPARENATQYITAIWEEWQAHLRQARPQVKIDQATTGLVDLMAAQGSLARASLAAGLVDKIGTRDQWAARVAEVAGEDAWDDRPGTFASTDFDTYFANLEPENGSGLRSLTGGGSKAIGVITIAGEISDGSAGPGEAGAERIVGLLDDALNDDLAALVVRVDSPGGSVTGSEAIRRAIMRFKDKDIPIAVSMGNYAASGGYWVATPADRIFAQPETITGSIGVFSVIPTFETVLAEYGVRSDGVKTTPLSGQPDLLGGLTPEAQALLQAETAAIYDTFLGLVAQSRQITRARADELGQGRVWTGGTARQLGLVDQFGGLDDALAWAAAEADLAEGSWHAKYLVSPPDPWDEMIAGLVGGGTAPAGSGPDLVSVSGLMASRQQQALARAVGDMERLIARPGARVLCLECLATDASRPAPQAIAGGSWWQMLATRIFAH</sequence>
<dbReference type="PIRSF" id="PIRSF001217">
    <property type="entry name" value="Protease_4_SppA"/>
    <property type="match status" value="1"/>
</dbReference>
<evidence type="ECO:0000259" key="6">
    <source>
        <dbReference type="Pfam" id="PF01343"/>
    </source>
</evidence>
<dbReference type="InterPro" id="IPR047272">
    <property type="entry name" value="S49_SppA_C"/>
</dbReference>
<dbReference type="Gene3D" id="3.90.226.10">
    <property type="entry name" value="2-enoyl-CoA Hydratase, Chain A, domain 1"/>
    <property type="match status" value="3"/>
</dbReference>
<dbReference type="PANTHER" id="PTHR33209:SF1">
    <property type="entry name" value="PEPTIDASE S49 DOMAIN-CONTAINING PROTEIN"/>
    <property type="match status" value="1"/>
</dbReference>
<evidence type="ECO:0000256" key="2">
    <source>
        <dbReference type="ARBA" id="ARBA00022670"/>
    </source>
</evidence>
<dbReference type="RefSeq" id="WP_160773202.1">
    <property type="nucleotide sequence ID" value="NZ_WTYV01000008.1"/>
</dbReference>
<dbReference type="InterPro" id="IPR029045">
    <property type="entry name" value="ClpP/crotonase-like_dom_sf"/>
</dbReference>
<dbReference type="OrthoDB" id="9764363at2"/>
<feature type="domain" description="Peptidase S49" evidence="6">
    <location>
        <begin position="394"/>
        <end position="545"/>
    </location>
</feature>
<name>A0A844YY64_9SPHN</name>
<keyword evidence="8" id="KW-1185">Reference proteome</keyword>
<dbReference type="InterPro" id="IPR002142">
    <property type="entry name" value="Peptidase_S49"/>
</dbReference>
<dbReference type="GO" id="GO:0016020">
    <property type="term" value="C:membrane"/>
    <property type="evidence" value="ECO:0007669"/>
    <property type="project" value="InterPro"/>
</dbReference>
<evidence type="ECO:0000256" key="1">
    <source>
        <dbReference type="ARBA" id="ARBA00008683"/>
    </source>
</evidence>
<proteinExistence type="inferred from homology"/>
<dbReference type="GO" id="GO:0006465">
    <property type="term" value="P:signal peptide processing"/>
    <property type="evidence" value="ECO:0007669"/>
    <property type="project" value="InterPro"/>
</dbReference>
<dbReference type="CDD" id="cd07018">
    <property type="entry name" value="S49_SppA_67K_type"/>
    <property type="match status" value="1"/>
</dbReference>
<dbReference type="Pfam" id="PF01343">
    <property type="entry name" value="Peptidase_S49"/>
    <property type="match status" value="2"/>
</dbReference>
<keyword evidence="3" id="KW-0378">Hydrolase</keyword>